<evidence type="ECO:0000256" key="2">
    <source>
        <dbReference type="ARBA" id="ARBA00022833"/>
    </source>
</evidence>
<feature type="non-terminal residue" evidence="5">
    <location>
        <position position="1"/>
    </location>
</feature>
<evidence type="ECO:0000256" key="3">
    <source>
        <dbReference type="PROSITE-ProRule" id="PRU00175"/>
    </source>
</evidence>
<reference evidence="5 6" key="1">
    <citation type="journal article" date="2021" name="J. Hered.">
        <title>A chromosome-level genome assembly of the parasitoid wasp, Cotesia glomerata (Hymenoptera: Braconidae).</title>
        <authorList>
            <person name="Pinto B.J."/>
            <person name="Weis J.J."/>
            <person name="Gamble T."/>
            <person name="Ode P.J."/>
            <person name="Paul R."/>
            <person name="Zaspel J.M."/>
        </authorList>
    </citation>
    <scope>NUCLEOTIDE SEQUENCE [LARGE SCALE GENOMIC DNA]</scope>
    <source>
        <strain evidence="5">CgM1</strain>
    </source>
</reference>
<keyword evidence="2" id="KW-0862">Zinc</keyword>
<protein>
    <recommendedName>
        <fullName evidence="4">RING-type domain-containing protein</fullName>
    </recommendedName>
</protein>
<feature type="domain" description="RING-type" evidence="4">
    <location>
        <begin position="373"/>
        <end position="418"/>
    </location>
</feature>
<keyword evidence="6" id="KW-1185">Reference proteome</keyword>
<sequence length="428" mass="50547">NSRYCYYFLKSWLSSGNAQVIYHFEESLFNEVKKEHFKSLRVIYDEMSLLHYEAADVHVPWVNIKSKMLRWRRQTRPPVPNSIEQYLNIIEMPEWNFFTSYNAMNTTVTTIEDNDHFKSIIYADLGFLRSLNNVTELIFMDATFKVIPRKPAFRQLFTILGFVQDSGINTDFESALGIAILRNYPEATHTRCYFHYCQAIMKRIKKLRLLNAINESNENRLFLQKLLVLPLLSPDDIELLAFYWILSTTAPVLLLQFKKLLKYFHNQWIRRTRPDVYSVFLRVFRTNNFSEAYNKVLALRFGTHPIFGILQKKFAWVLYQNNQFGIPQFINCVSYFINELKSGRDVDVQQIHNFIAENPIEIEFVVGEHITDCTMCELRMTNHICQPCNNWFGCSRCVQNMRVFPARVQANLRCPTCDNVIASFEQIF</sequence>
<dbReference type="GO" id="GO:0008270">
    <property type="term" value="F:zinc ion binding"/>
    <property type="evidence" value="ECO:0007669"/>
    <property type="project" value="UniProtKB-KW"/>
</dbReference>
<organism evidence="5 6">
    <name type="scientific">Cotesia glomerata</name>
    <name type="common">Lepidopteran parasitic wasp</name>
    <name type="synonym">Apanteles glomeratus</name>
    <dbReference type="NCBI Taxonomy" id="32391"/>
    <lineage>
        <taxon>Eukaryota</taxon>
        <taxon>Metazoa</taxon>
        <taxon>Ecdysozoa</taxon>
        <taxon>Arthropoda</taxon>
        <taxon>Hexapoda</taxon>
        <taxon>Insecta</taxon>
        <taxon>Pterygota</taxon>
        <taxon>Neoptera</taxon>
        <taxon>Endopterygota</taxon>
        <taxon>Hymenoptera</taxon>
        <taxon>Apocrita</taxon>
        <taxon>Ichneumonoidea</taxon>
        <taxon>Braconidae</taxon>
        <taxon>Microgastrinae</taxon>
        <taxon>Cotesia</taxon>
    </lineage>
</organism>
<dbReference type="Proteomes" id="UP000826195">
    <property type="component" value="Unassembled WGS sequence"/>
</dbReference>
<accession>A0AAV7IH49</accession>
<evidence type="ECO:0000313" key="5">
    <source>
        <dbReference type="EMBL" id="KAH0561005.1"/>
    </source>
</evidence>
<comment type="caution">
    <text evidence="5">The sequence shown here is derived from an EMBL/GenBank/DDBJ whole genome shotgun (WGS) entry which is preliminary data.</text>
</comment>
<keyword evidence="1 3" id="KW-0479">Metal-binding</keyword>
<dbReference type="EMBL" id="JAHXZJ010000374">
    <property type="protein sequence ID" value="KAH0561005.1"/>
    <property type="molecule type" value="Genomic_DNA"/>
</dbReference>
<dbReference type="InterPro" id="IPR001841">
    <property type="entry name" value="Znf_RING"/>
</dbReference>
<evidence type="ECO:0000313" key="6">
    <source>
        <dbReference type="Proteomes" id="UP000826195"/>
    </source>
</evidence>
<evidence type="ECO:0000256" key="1">
    <source>
        <dbReference type="ARBA" id="ARBA00022771"/>
    </source>
</evidence>
<proteinExistence type="predicted"/>
<dbReference type="PROSITE" id="PS50089">
    <property type="entry name" value="ZF_RING_2"/>
    <property type="match status" value="1"/>
</dbReference>
<evidence type="ECO:0000259" key="4">
    <source>
        <dbReference type="PROSITE" id="PS50089"/>
    </source>
</evidence>
<keyword evidence="1 3" id="KW-0863">Zinc-finger</keyword>
<gene>
    <name evidence="5" type="ORF">KQX54_010972</name>
</gene>
<name>A0AAV7IH49_COTGL</name>
<dbReference type="AlphaFoldDB" id="A0AAV7IH49"/>